<dbReference type="PANTHER" id="PTHR47784">
    <property type="entry name" value="STEROL UPTAKE CONTROL PROTEIN 2"/>
    <property type="match status" value="1"/>
</dbReference>
<organism evidence="3 4">
    <name type="scientific">Sporothrix bragantina</name>
    <dbReference type="NCBI Taxonomy" id="671064"/>
    <lineage>
        <taxon>Eukaryota</taxon>
        <taxon>Fungi</taxon>
        <taxon>Dikarya</taxon>
        <taxon>Ascomycota</taxon>
        <taxon>Pezizomycotina</taxon>
        <taxon>Sordariomycetes</taxon>
        <taxon>Sordariomycetidae</taxon>
        <taxon>Ophiostomatales</taxon>
        <taxon>Ophiostomataceae</taxon>
        <taxon>Sporothrix</taxon>
    </lineage>
</organism>
<dbReference type="SUPFAM" id="SSF57701">
    <property type="entry name" value="Zn2/Cys6 DNA-binding domain"/>
    <property type="match status" value="1"/>
</dbReference>
<dbReference type="PROSITE" id="PS50048">
    <property type="entry name" value="ZN2_CY6_FUNGAL_2"/>
    <property type="match status" value="1"/>
</dbReference>
<dbReference type="Proteomes" id="UP001642406">
    <property type="component" value="Unassembled WGS sequence"/>
</dbReference>
<dbReference type="Gene3D" id="4.10.240.10">
    <property type="entry name" value="Zn(2)-C6 fungal-type DNA-binding domain"/>
    <property type="match status" value="1"/>
</dbReference>
<reference evidence="3 4" key="1">
    <citation type="submission" date="2024-01" db="EMBL/GenBank/DDBJ databases">
        <authorList>
            <person name="Allen C."/>
            <person name="Tagirdzhanova G."/>
        </authorList>
    </citation>
    <scope>NUCLEOTIDE SEQUENCE [LARGE SCALE GENOMIC DNA]</scope>
</reference>
<evidence type="ECO:0000256" key="1">
    <source>
        <dbReference type="ARBA" id="ARBA00023242"/>
    </source>
</evidence>
<gene>
    <name evidence="3" type="ORF">SBRCBS47491_008896</name>
</gene>
<dbReference type="PROSITE" id="PS00463">
    <property type="entry name" value="ZN2_CY6_FUNGAL_1"/>
    <property type="match status" value="1"/>
</dbReference>
<comment type="caution">
    <text evidence="3">The sequence shown here is derived from an EMBL/GenBank/DDBJ whole genome shotgun (WGS) entry which is preliminary data.</text>
</comment>
<proteinExistence type="predicted"/>
<dbReference type="EMBL" id="CAWUHC010000126">
    <property type="protein sequence ID" value="CAK7234284.1"/>
    <property type="molecule type" value="Genomic_DNA"/>
</dbReference>
<dbReference type="CDD" id="cd00067">
    <property type="entry name" value="GAL4"/>
    <property type="match status" value="1"/>
</dbReference>
<evidence type="ECO:0000259" key="2">
    <source>
        <dbReference type="PROSITE" id="PS50048"/>
    </source>
</evidence>
<name>A0ABP0CSX1_9PEZI</name>
<dbReference type="Pfam" id="PF00172">
    <property type="entry name" value="Zn_clus"/>
    <property type="match status" value="1"/>
</dbReference>
<dbReference type="SMART" id="SM00066">
    <property type="entry name" value="GAL4"/>
    <property type="match status" value="1"/>
</dbReference>
<dbReference type="InterPro" id="IPR053157">
    <property type="entry name" value="Sterol_Uptake_Regulator"/>
</dbReference>
<feature type="domain" description="Zn(2)-C6 fungal-type" evidence="2">
    <location>
        <begin position="49"/>
        <end position="76"/>
    </location>
</feature>
<keyword evidence="4" id="KW-1185">Reference proteome</keyword>
<dbReference type="InterPro" id="IPR036864">
    <property type="entry name" value="Zn2-C6_fun-type_DNA-bd_sf"/>
</dbReference>
<evidence type="ECO:0000313" key="4">
    <source>
        <dbReference type="Proteomes" id="UP001642406"/>
    </source>
</evidence>
<sequence>MAPAFQDMTSTFVLSVTSSSDKAVLAELPKGLLRDPSRQRQSHRKSRAGCDNCKRRRVKCNEEVPCASCRRRGETCERPGHQSQLPVPKPMDTIAPFTSSTVSSAGTNDSVVNLLHLKLLHHFQVHTCPTLVFGTDAWATALQLGFHFEFLSNAVLCVAARHLAYLHANKAETGSVDGLNGPDAATYAATAATHLCRSLAGFRHELVTRDFTTATHLDAFIATSTLLQFELWSSTDFLPHGGQRLDLDRDRLLTFSASLKLVFLKSVPEALHRQPNSVFMPYIRHNPATSLLEHSRITTELVPALLMTDLTRSVFSFPILCRISFVDLLHENDLDAFFLLYHFYRIIHQLLPQKSCWWAQGRAAVMEQALYDWLQTT</sequence>
<accession>A0ABP0CSX1</accession>
<keyword evidence="1" id="KW-0539">Nucleus</keyword>
<dbReference type="PANTHER" id="PTHR47784:SF5">
    <property type="entry name" value="STEROL UPTAKE CONTROL PROTEIN 2"/>
    <property type="match status" value="1"/>
</dbReference>
<protein>
    <recommendedName>
        <fullName evidence="2">Zn(2)-C6 fungal-type domain-containing protein</fullName>
    </recommendedName>
</protein>
<dbReference type="InterPro" id="IPR001138">
    <property type="entry name" value="Zn2Cys6_DnaBD"/>
</dbReference>
<evidence type="ECO:0000313" key="3">
    <source>
        <dbReference type="EMBL" id="CAK7234284.1"/>
    </source>
</evidence>